<dbReference type="EMBL" id="JACMSC010000015">
    <property type="protein sequence ID" value="KAG6487892.1"/>
    <property type="molecule type" value="Genomic_DNA"/>
</dbReference>
<evidence type="ECO:0000259" key="2">
    <source>
        <dbReference type="PROSITE" id="PS51782"/>
    </source>
</evidence>
<dbReference type="InterPro" id="IPR018392">
    <property type="entry name" value="LysM"/>
</dbReference>
<protein>
    <recommendedName>
        <fullName evidence="2">LysM domain-containing protein</fullName>
    </recommendedName>
</protein>
<evidence type="ECO:0000313" key="4">
    <source>
        <dbReference type="Proteomes" id="UP000734854"/>
    </source>
</evidence>
<gene>
    <name evidence="3" type="ORF">ZIOFF_056630</name>
</gene>
<comment type="caution">
    <text evidence="3">The sequence shown here is derived from an EMBL/GenBank/DDBJ whole genome shotgun (WGS) entry which is preliminary data.</text>
</comment>
<proteinExistence type="predicted"/>
<dbReference type="InterPro" id="IPR045030">
    <property type="entry name" value="LYSM1-4"/>
</dbReference>
<name>A0A8J5KFF9_ZINOF</name>
<feature type="region of interest" description="Disordered" evidence="1">
    <location>
        <begin position="255"/>
        <end position="292"/>
    </location>
</feature>
<dbReference type="Proteomes" id="UP000734854">
    <property type="component" value="Unassembled WGS sequence"/>
</dbReference>
<evidence type="ECO:0000313" key="3">
    <source>
        <dbReference type="EMBL" id="KAG6487892.1"/>
    </source>
</evidence>
<organism evidence="3 4">
    <name type="scientific">Zingiber officinale</name>
    <name type="common">Ginger</name>
    <name type="synonym">Amomum zingiber</name>
    <dbReference type="NCBI Taxonomy" id="94328"/>
    <lineage>
        <taxon>Eukaryota</taxon>
        <taxon>Viridiplantae</taxon>
        <taxon>Streptophyta</taxon>
        <taxon>Embryophyta</taxon>
        <taxon>Tracheophyta</taxon>
        <taxon>Spermatophyta</taxon>
        <taxon>Magnoliopsida</taxon>
        <taxon>Liliopsida</taxon>
        <taxon>Zingiberales</taxon>
        <taxon>Zingiberaceae</taxon>
        <taxon>Zingiber</taxon>
    </lineage>
</organism>
<dbReference type="PANTHER" id="PTHR20932:SF36">
    <property type="entry name" value="OS03G0110600 PROTEIN"/>
    <property type="match status" value="1"/>
</dbReference>
<dbReference type="PROSITE" id="PS51782">
    <property type="entry name" value="LYSM"/>
    <property type="match status" value="1"/>
</dbReference>
<sequence>MKAGPPRGSAQPLSNGAFVVVDTVDTIATSSSVSSSSDSSSKVNYIEHCVSRMDTLAGLAIMYGVEISDIKRLNGLITDIEMFAHKTLQIPLPGRHPPAPCLSNASVANGTTTRVQTPPRHPSNDVLDLFYSIQHKTPSAVSPAMSSLQAYYGLATPPKKSPVVEGRDLAAYRRNCLADDLVLTKPPLSDPIPSRHRKTRSLVNEIPMEVGETTGSKAVIEATENNEIEKSIRRRQKNDSIPSLCSPDLLLEDNSSGFQGRKGKSLAMRPKLGSRTDNDMSHSNAVPDGESSIVNGLISVRKSSSTSDLQNSESSSFVWPTSKWTLKPEVLAWPLFDALPKPTTAKKNKAALD</sequence>
<dbReference type="AlphaFoldDB" id="A0A8J5KFF9"/>
<keyword evidence="4" id="KW-1185">Reference proteome</keyword>
<feature type="domain" description="LysM" evidence="2">
    <location>
        <begin position="46"/>
        <end position="90"/>
    </location>
</feature>
<accession>A0A8J5KFF9</accession>
<dbReference type="CDD" id="cd00118">
    <property type="entry name" value="LysM"/>
    <property type="match status" value="1"/>
</dbReference>
<dbReference type="PANTHER" id="PTHR20932">
    <property type="entry name" value="LYSM AND PUTATIVE PEPTIDOGLYCAN-BINDING DOMAIN-CONTAINING PROTEIN"/>
    <property type="match status" value="1"/>
</dbReference>
<reference evidence="3 4" key="1">
    <citation type="submission" date="2020-08" db="EMBL/GenBank/DDBJ databases">
        <title>Plant Genome Project.</title>
        <authorList>
            <person name="Zhang R.-G."/>
        </authorList>
    </citation>
    <scope>NUCLEOTIDE SEQUENCE [LARGE SCALE GENOMIC DNA]</scope>
    <source>
        <tissue evidence="3">Rhizome</tissue>
    </source>
</reference>
<dbReference type="Pfam" id="PF01476">
    <property type="entry name" value="LysM"/>
    <property type="match status" value="1"/>
</dbReference>
<evidence type="ECO:0000256" key="1">
    <source>
        <dbReference type="SAM" id="MobiDB-lite"/>
    </source>
</evidence>
<dbReference type="OrthoDB" id="538216at2759"/>